<gene>
    <name evidence="11" type="primary">nadD</name>
    <name evidence="13" type="ORF">CLV25_107101</name>
</gene>
<evidence type="ECO:0000256" key="8">
    <source>
        <dbReference type="ARBA" id="ARBA00022840"/>
    </source>
</evidence>
<evidence type="ECO:0000256" key="3">
    <source>
        <dbReference type="ARBA" id="ARBA00009014"/>
    </source>
</evidence>
<sequence>MFIGLYFGSFNPVHNGHLQIAGEMLCQVGFDELWFVVSPHNPLKEAANLASNFDRLAMLQLALSEVSLPIRVSDVEFNLPTPSYTYKTLEVLAKSHPDDRFALIMGSDNLAVIEKWREYEHILEKYPIYFYPRKGDDAEGLVSAYGAQKVDALLLDISSTQVRQMVLQSQPIDHLVPLSVAAYIRDKGLYAE</sequence>
<dbReference type="OrthoDB" id="5295945at2"/>
<evidence type="ECO:0000256" key="11">
    <source>
        <dbReference type="HAMAP-Rule" id="MF_00244"/>
    </source>
</evidence>
<dbReference type="EMBL" id="SLWB01000007">
    <property type="protein sequence ID" value="TCN67642.1"/>
    <property type="molecule type" value="Genomic_DNA"/>
</dbReference>
<dbReference type="CDD" id="cd02165">
    <property type="entry name" value="NMNAT"/>
    <property type="match status" value="1"/>
</dbReference>
<dbReference type="InterPro" id="IPR005248">
    <property type="entry name" value="NadD/NMNAT"/>
</dbReference>
<dbReference type="RefSeq" id="WP_131839278.1">
    <property type="nucleotide sequence ID" value="NZ_SLWB01000007.1"/>
</dbReference>
<dbReference type="SUPFAM" id="SSF52374">
    <property type="entry name" value="Nucleotidylyl transferase"/>
    <property type="match status" value="1"/>
</dbReference>
<dbReference type="EC" id="2.7.7.18" evidence="11"/>
<dbReference type="Gene3D" id="3.40.50.620">
    <property type="entry name" value="HUPs"/>
    <property type="match status" value="1"/>
</dbReference>
<dbReference type="NCBIfam" id="TIGR00482">
    <property type="entry name" value="nicotinate (nicotinamide) nucleotide adenylyltransferase"/>
    <property type="match status" value="1"/>
</dbReference>
<reference evidence="13 14" key="1">
    <citation type="submission" date="2019-03" db="EMBL/GenBank/DDBJ databases">
        <title>Genomic Encyclopedia of Archaeal and Bacterial Type Strains, Phase II (KMG-II): from individual species to whole genera.</title>
        <authorList>
            <person name="Goeker M."/>
        </authorList>
    </citation>
    <scope>NUCLEOTIDE SEQUENCE [LARGE SCALE GENOMIC DNA]</scope>
    <source>
        <strain evidence="13 14">RL-C</strain>
    </source>
</reference>
<evidence type="ECO:0000313" key="14">
    <source>
        <dbReference type="Proteomes" id="UP000294830"/>
    </source>
</evidence>
<dbReference type="InterPro" id="IPR004821">
    <property type="entry name" value="Cyt_trans-like"/>
</dbReference>
<dbReference type="HAMAP" id="MF_00244">
    <property type="entry name" value="NaMN_adenylyltr"/>
    <property type="match status" value="1"/>
</dbReference>
<dbReference type="PANTHER" id="PTHR39321">
    <property type="entry name" value="NICOTINATE-NUCLEOTIDE ADENYLYLTRANSFERASE-RELATED"/>
    <property type="match status" value="1"/>
</dbReference>
<evidence type="ECO:0000259" key="12">
    <source>
        <dbReference type="Pfam" id="PF01467"/>
    </source>
</evidence>
<evidence type="ECO:0000256" key="10">
    <source>
        <dbReference type="ARBA" id="ARBA00048721"/>
    </source>
</evidence>
<evidence type="ECO:0000256" key="7">
    <source>
        <dbReference type="ARBA" id="ARBA00022741"/>
    </source>
</evidence>
<keyword evidence="8 11" id="KW-0067">ATP-binding</keyword>
<protein>
    <recommendedName>
        <fullName evidence="11">Probable nicotinate-nucleotide adenylyltransferase</fullName>
        <ecNumber evidence="11">2.7.7.18</ecNumber>
    </recommendedName>
    <alternativeName>
        <fullName evidence="11">Deamido-NAD(+) diphosphorylase</fullName>
    </alternativeName>
    <alternativeName>
        <fullName evidence="11">Deamido-NAD(+) pyrophosphorylase</fullName>
    </alternativeName>
    <alternativeName>
        <fullName evidence="11">Nicotinate mononucleotide adenylyltransferase</fullName>
        <shortName evidence="11">NaMN adenylyltransferase</shortName>
    </alternativeName>
</protein>
<evidence type="ECO:0000256" key="9">
    <source>
        <dbReference type="ARBA" id="ARBA00023027"/>
    </source>
</evidence>
<evidence type="ECO:0000256" key="5">
    <source>
        <dbReference type="ARBA" id="ARBA00022679"/>
    </source>
</evidence>
<comment type="function">
    <text evidence="1 11">Catalyzes the reversible adenylation of nicotinate mononucleotide (NaMN) to nicotinic acid adenine dinucleotide (NaAD).</text>
</comment>
<keyword evidence="6 11" id="KW-0548">Nucleotidyltransferase</keyword>
<proteinExistence type="inferred from homology"/>
<dbReference type="AlphaFoldDB" id="A0A4R2EKF9"/>
<dbReference type="GO" id="GO:0009435">
    <property type="term" value="P:NAD+ biosynthetic process"/>
    <property type="evidence" value="ECO:0007669"/>
    <property type="project" value="UniProtKB-UniRule"/>
</dbReference>
<organism evidence="13 14">
    <name type="scientific">Acetobacteroides hydrogenigenes</name>
    <dbReference type="NCBI Taxonomy" id="979970"/>
    <lineage>
        <taxon>Bacteria</taxon>
        <taxon>Pseudomonadati</taxon>
        <taxon>Bacteroidota</taxon>
        <taxon>Bacteroidia</taxon>
        <taxon>Bacteroidales</taxon>
        <taxon>Rikenellaceae</taxon>
        <taxon>Acetobacteroides</taxon>
    </lineage>
</organism>
<dbReference type="InterPro" id="IPR014729">
    <property type="entry name" value="Rossmann-like_a/b/a_fold"/>
</dbReference>
<dbReference type="GO" id="GO:0005524">
    <property type="term" value="F:ATP binding"/>
    <property type="evidence" value="ECO:0007669"/>
    <property type="project" value="UniProtKB-KW"/>
</dbReference>
<comment type="pathway">
    <text evidence="2 11">Cofactor biosynthesis; NAD(+) biosynthesis; deamido-NAD(+) from nicotinate D-ribonucleotide: step 1/1.</text>
</comment>
<dbReference type="PANTHER" id="PTHR39321:SF3">
    <property type="entry name" value="PHOSPHOPANTETHEINE ADENYLYLTRANSFERASE"/>
    <property type="match status" value="1"/>
</dbReference>
<comment type="similarity">
    <text evidence="3 11">Belongs to the NadD family.</text>
</comment>
<evidence type="ECO:0000256" key="4">
    <source>
        <dbReference type="ARBA" id="ARBA00022642"/>
    </source>
</evidence>
<dbReference type="GO" id="GO:0004515">
    <property type="term" value="F:nicotinate-nucleotide adenylyltransferase activity"/>
    <property type="evidence" value="ECO:0007669"/>
    <property type="project" value="UniProtKB-UniRule"/>
</dbReference>
<dbReference type="UniPathway" id="UPA00253">
    <property type="reaction ID" value="UER00332"/>
</dbReference>
<feature type="domain" description="Cytidyltransferase-like" evidence="12">
    <location>
        <begin position="5"/>
        <end position="164"/>
    </location>
</feature>
<accession>A0A4R2EKF9</accession>
<keyword evidence="14" id="KW-1185">Reference proteome</keyword>
<comment type="caution">
    <text evidence="13">The sequence shown here is derived from an EMBL/GenBank/DDBJ whole genome shotgun (WGS) entry which is preliminary data.</text>
</comment>
<keyword evidence="4 11" id="KW-0662">Pyridine nucleotide biosynthesis</keyword>
<dbReference type="Pfam" id="PF01467">
    <property type="entry name" value="CTP_transf_like"/>
    <property type="match status" value="1"/>
</dbReference>
<name>A0A4R2EKF9_9BACT</name>
<dbReference type="NCBIfam" id="TIGR00125">
    <property type="entry name" value="cyt_tran_rel"/>
    <property type="match status" value="1"/>
</dbReference>
<dbReference type="Proteomes" id="UP000294830">
    <property type="component" value="Unassembled WGS sequence"/>
</dbReference>
<keyword evidence="5 11" id="KW-0808">Transferase</keyword>
<keyword evidence="9 11" id="KW-0520">NAD</keyword>
<keyword evidence="7 11" id="KW-0547">Nucleotide-binding</keyword>
<evidence type="ECO:0000313" key="13">
    <source>
        <dbReference type="EMBL" id="TCN67642.1"/>
    </source>
</evidence>
<evidence type="ECO:0000256" key="2">
    <source>
        <dbReference type="ARBA" id="ARBA00005019"/>
    </source>
</evidence>
<evidence type="ECO:0000256" key="6">
    <source>
        <dbReference type="ARBA" id="ARBA00022695"/>
    </source>
</evidence>
<evidence type="ECO:0000256" key="1">
    <source>
        <dbReference type="ARBA" id="ARBA00002324"/>
    </source>
</evidence>
<comment type="catalytic activity">
    <reaction evidence="10 11">
        <text>nicotinate beta-D-ribonucleotide + ATP + H(+) = deamido-NAD(+) + diphosphate</text>
        <dbReference type="Rhea" id="RHEA:22860"/>
        <dbReference type="ChEBI" id="CHEBI:15378"/>
        <dbReference type="ChEBI" id="CHEBI:30616"/>
        <dbReference type="ChEBI" id="CHEBI:33019"/>
        <dbReference type="ChEBI" id="CHEBI:57502"/>
        <dbReference type="ChEBI" id="CHEBI:58437"/>
        <dbReference type="EC" id="2.7.7.18"/>
    </reaction>
</comment>